<evidence type="ECO:0000313" key="3">
    <source>
        <dbReference type="Proteomes" id="UP000440578"/>
    </source>
</evidence>
<dbReference type="AlphaFoldDB" id="A0A6A4WAC1"/>
<gene>
    <name evidence="2" type="primary">MCF2L_1</name>
    <name evidence="2" type="ORF">FJT64_003239</name>
</gene>
<name>A0A6A4WAC1_AMPAM</name>
<reference evidence="2 3" key="1">
    <citation type="submission" date="2019-07" db="EMBL/GenBank/DDBJ databases">
        <title>Draft genome assembly of a fouling barnacle, Amphibalanus amphitrite (Darwin, 1854): The first reference genome for Thecostraca.</title>
        <authorList>
            <person name="Kim W."/>
        </authorList>
    </citation>
    <scope>NUCLEOTIDE SEQUENCE [LARGE SCALE GENOMIC DNA]</scope>
    <source>
        <strain evidence="2">SNU_AA5</strain>
        <tissue evidence="2">Soma without cirri and trophi</tissue>
    </source>
</reference>
<dbReference type="EMBL" id="VIIS01001237">
    <property type="protein sequence ID" value="KAF0300724.1"/>
    <property type="molecule type" value="Genomic_DNA"/>
</dbReference>
<sequence length="99" mass="11351">MPTFFPGLITACYVLRPASFLQRTWSDLSYKFSRDDFKFKVSGDLPAPWPSCTRTCPPDQLTKDLGGTIPYDHEEWIQQRLPALPQPGCHLLHSNLRET</sequence>
<proteinExistence type="predicted"/>
<comment type="caution">
    <text evidence="2">The sequence shown here is derived from an EMBL/GenBank/DDBJ whole genome shotgun (WGS) entry which is preliminary data.</text>
</comment>
<evidence type="ECO:0000313" key="2">
    <source>
        <dbReference type="EMBL" id="KAF0300724.1"/>
    </source>
</evidence>
<dbReference type="GO" id="GO:0005085">
    <property type="term" value="F:guanyl-nucleotide exchange factor activity"/>
    <property type="evidence" value="ECO:0007669"/>
    <property type="project" value="UniProtKB-KW"/>
</dbReference>
<accession>A0A6A4WAC1</accession>
<protein>
    <submittedName>
        <fullName evidence="2">Guanine nucleotide exchange factor DBS</fullName>
    </submittedName>
</protein>
<dbReference type="PANTHER" id="PTHR22826:SF211">
    <property type="entry name" value="LD43457P"/>
    <property type="match status" value="1"/>
</dbReference>
<dbReference type="PANTHER" id="PTHR22826">
    <property type="entry name" value="RHO GUANINE EXCHANGE FACTOR-RELATED"/>
    <property type="match status" value="1"/>
</dbReference>
<dbReference type="Proteomes" id="UP000440578">
    <property type="component" value="Unassembled WGS sequence"/>
</dbReference>
<organism evidence="2 3">
    <name type="scientific">Amphibalanus amphitrite</name>
    <name type="common">Striped barnacle</name>
    <name type="synonym">Balanus amphitrite</name>
    <dbReference type="NCBI Taxonomy" id="1232801"/>
    <lineage>
        <taxon>Eukaryota</taxon>
        <taxon>Metazoa</taxon>
        <taxon>Ecdysozoa</taxon>
        <taxon>Arthropoda</taxon>
        <taxon>Crustacea</taxon>
        <taxon>Multicrustacea</taxon>
        <taxon>Cirripedia</taxon>
        <taxon>Thoracica</taxon>
        <taxon>Thoracicalcarea</taxon>
        <taxon>Balanomorpha</taxon>
        <taxon>Balanoidea</taxon>
        <taxon>Balanidae</taxon>
        <taxon>Amphibalaninae</taxon>
        <taxon>Amphibalanus</taxon>
    </lineage>
</organism>
<dbReference type="InterPro" id="IPR051336">
    <property type="entry name" value="RhoGEF_Guanine_NuclExch_SF"/>
</dbReference>
<keyword evidence="1" id="KW-0344">Guanine-nucleotide releasing factor</keyword>
<dbReference type="GO" id="GO:0005737">
    <property type="term" value="C:cytoplasm"/>
    <property type="evidence" value="ECO:0007669"/>
    <property type="project" value="TreeGrafter"/>
</dbReference>
<dbReference type="OrthoDB" id="10004999at2759"/>
<evidence type="ECO:0000256" key="1">
    <source>
        <dbReference type="ARBA" id="ARBA00022658"/>
    </source>
</evidence>
<keyword evidence="3" id="KW-1185">Reference proteome</keyword>